<keyword evidence="2" id="KW-0812">Transmembrane</keyword>
<dbReference type="EMBL" id="OB660055">
    <property type="protein sequence ID" value="CAD7222414.1"/>
    <property type="molecule type" value="Genomic_DNA"/>
</dbReference>
<protein>
    <submittedName>
        <fullName evidence="4">Uncharacterized protein</fullName>
    </submittedName>
</protein>
<feature type="compositionally biased region" description="Basic and acidic residues" evidence="1">
    <location>
        <begin position="220"/>
        <end position="233"/>
    </location>
</feature>
<name>A0A7R8W2B6_9CRUS</name>
<feature type="compositionally biased region" description="Basic residues" evidence="1">
    <location>
        <begin position="244"/>
        <end position="256"/>
    </location>
</feature>
<feature type="compositionally biased region" description="Basic and acidic residues" evidence="1">
    <location>
        <begin position="153"/>
        <end position="172"/>
    </location>
</feature>
<proteinExistence type="predicted"/>
<sequence>MFESRSSLFPGLLLCLSLLAVKADLREASKKVSDSDFVKLTREANTLGELLSSQVGVLAVVGLLVSTVVVVAACTVVVKLSRKRRGGSPGEIEMEGAVIRTERCSSRPSEAGFSHSGDQQLSPSMIYRTNQSSQCSSGPDEKLSRKISSRMSTEQRTEGIFYRLEDLPRDQQNDTSSGNQDSEEYARITDLIAEQMARLAHVEHEVAGALRKLHRSRSLGQDRQKSPELEETFKPLTPPEETRKHRSRKSRGHRHRKIDEEVMSN</sequence>
<evidence type="ECO:0000256" key="3">
    <source>
        <dbReference type="SAM" id="SignalP"/>
    </source>
</evidence>
<evidence type="ECO:0000313" key="4">
    <source>
        <dbReference type="EMBL" id="CAD7222414.1"/>
    </source>
</evidence>
<keyword evidence="3" id="KW-0732">Signal</keyword>
<evidence type="ECO:0000256" key="2">
    <source>
        <dbReference type="SAM" id="Phobius"/>
    </source>
</evidence>
<evidence type="ECO:0000256" key="1">
    <source>
        <dbReference type="SAM" id="MobiDB-lite"/>
    </source>
</evidence>
<keyword evidence="2" id="KW-0472">Membrane</keyword>
<feature type="region of interest" description="Disordered" evidence="1">
    <location>
        <begin position="213"/>
        <end position="265"/>
    </location>
</feature>
<organism evidence="4">
    <name type="scientific">Cyprideis torosa</name>
    <dbReference type="NCBI Taxonomy" id="163714"/>
    <lineage>
        <taxon>Eukaryota</taxon>
        <taxon>Metazoa</taxon>
        <taxon>Ecdysozoa</taxon>
        <taxon>Arthropoda</taxon>
        <taxon>Crustacea</taxon>
        <taxon>Oligostraca</taxon>
        <taxon>Ostracoda</taxon>
        <taxon>Podocopa</taxon>
        <taxon>Podocopida</taxon>
        <taxon>Cytherocopina</taxon>
        <taxon>Cytheroidea</taxon>
        <taxon>Cytherideidae</taxon>
        <taxon>Cyprideis</taxon>
    </lineage>
</organism>
<feature type="signal peptide" evidence="3">
    <location>
        <begin position="1"/>
        <end position="23"/>
    </location>
</feature>
<feature type="region of interest" description="Disordered" evidence="1">
    <location>
        <begin position="129"/>
        <end position="184"/>
    </location>
</feature>
<feature type="chain" id="PRO_5043400306" evidence="3">
    <location>
        <begin position="24"/>
        <end position="265"/>
    </location>
</feature>
<feature type="transmembrane region" description="Helical" evidence="2">
    <location>
        <begin position="55"/>
        <end position="78"/>
    </location>
</feature>
<dbReference type="AlphaFoldDB" id="A0A7R8W2B6"/>
<gene>
    <name evidence="4" type="ORF">CTOB1V02_LOCUS422</name>
</gene>
<reference evidence="4" key="1">
    <citation type="submission" date="2020-11" db="EMBL/GenBank/DDBJ databases">
        <authorList>
            <person name="Tran Van P."/>
        </authorList>
    </citation>
    <scope>NUCLEOTIDE SEQUENCE</scope>
</reference>
<keyword evidence="2" id="KW-1133">Transmembrane helix</keyword>
<feature type="region of interest" description="Disordered" evidence="1">
    <location>
        <begin position="104"/>
        <end position="123"/>
    </location>
</feature>
<accession>A0A7R8W2B6</accession>